<name>K9W486_9CYAN</name>
<reference evidence="1 2" key="1">
    <citation type="submission" date="2012-06" db="EMBL/GenBank/DDBJ databases">
        <title>Finished chromosome of genome of Crinalium epipsammum PCC 9333.</title>
        <authorList>
            <consortium name="US DOE Joint Genome Institute"/>
            <person name="Gugger M."/>
            <person name="Coursin T."/>
            <person name="Rippka R."/>
            <person name="Tandeau De Marsac N."/>
            <person name="Huntemann M."/>
            <person name="Wei C.-L."/>
            <person name="Han J."/>
            <person name="Detter J.C."/>
            <person name="Han C."/>
            <person name="Tapia R."/>
            <person name="Davenport K."/>
            <person name="Daligault H."/>
            <person name="Erkkila T."/>
            <person name="Gu W."/>
            <person name="Munk A.C.C."/>
            <person name="Teshima H."/>
            <person name="Xu Y."/>
            <person name="Chain P."/>
            <person name="Chen A."/>
            <person name="Krypides N."/>
            <person name="Mavromatis K."/>
            <person name="Markowitz V."/>
            <person name="Szeto E."/>
            <person name="Ivanova N."/>
            <person name="Mikhailova N."/>
            <person name="Ovchinnikova G."/>
            <person name="Pagani I."/>
            <person name="Pati A."/>
            <person name="Goodwin L."/>
            <person name="Peters L."/>
            <person name="Pitluck S."/>
            <person name="Woyke T."/>
            <person name="Kerfeld C."/>
        </authorList>
    </citation>
    <scope>NUCLEOTIDE SEQUENCE [LARGE SCALE GENOMIC DNA]</scope>
    <source>
        <strain evidence="1 2">PCC 9333</strain>
    </source>
</reference>
<dbReference type="RefSeq" id="WP_015204370.1">
    <property type="nucleotide sequence ID" value="NC_019753.1"/>
</dbReference>
<evidence type="ECO:0000313" key="2">
    <source>
        <dbReference type="Proteomes" id="UP000010472"/>
    </source>
</evidence>
<dbReference type="AlphaFoldDB" id="K9W486"/>
<dbReference type="KEGG" id="cep:Cri9333_3440"/>
<evidence type="ECO:0000313" key="1">
    <source>
        <dbReference type="EMBL" id="AFZ14265.1"/>
    </source>
</evidence>
<proteinExistence type="predicted"/>
<dbReference type="OrthoDB" id="583554at2"/>
<keyword evidence="2" id="KW-1185">Reference proteome</keyword>
<sequence length="51" mass="5913">MAIASSNNTYQEELLRLWGSKVTKLTPQQAQLVVEILRDLEQRKQRCLQLA</sequence>
<dbReference type="Proteomes" id="UP000010472">
    <property type="component" value="Chromosome"/>
</dbReference>
<organism evidence="1 2">
    <name type="scientific">Crinalium epipsammum PCC 9333</name>
    <dbReference type="NCBI Taxonomy" id="1173022"/>
    <lineage>
        <taxon>Bacteria</taxon>
        <taxon>Bacillati</taxon>
        <taxon>Cyanobacteriota</taxon>
        <taxon>Cyanophyceae</taxon>
        <taxon>Gomontiellales</taxon>
        <taxon>Gomontiellaceae</taxon>
        <taxon>Crinalium</taxon>
    </lineage>
</organism>
<dbReference type="EMBL" id="CP003620">
    <property type="protein sequence ID" value="AFZ14265.1"/>
    <property type="molecule type" value="Genomic_DNA"/>
</dbReference>
<gene>
    <name evidence="1" type="ORF">Cri9333_3440</name>
</gene>
<accession>K9W486</accession>
<dbReference type="HOGENOM" id="CLU_3097896_0_0_3"/>
<protein>
    <submittedName>
        <fullName evidence="1">Uncharacterized protein</fullName>
    </submittedName>
</protein>